<feature type="binding site" evidence="5">
    <location>
        <position position="433"/>
    </location>
    <ligand>
        <name>Zn(2+)</name>
        <dbReference type="ChEBI" id="CHEBI:29105"/>
        <note>catalytic</note>
    </ligand>
</feature>
<evidence type="ECO:0000256" key="4">
    <source>
        <dbReference type="PROSITE-ProRule" id="PRU01005"/>
    </source>
</evidence>
<dbReference type="GO" id="GO:0006508">
    <property type="term" value="P:proteolysis"/>
    <property type="evidence" value="ECO:0007669"/>
    <property type="project" value="UniProtKB-KW"/>
</dbReference>
<feature type="compositionally biased region" description="Gly residues" evidence="7">
    <location>
        <begin position="81"/>
        <end position="94"/>
    </location>
</feature>
<keyword evidence="5 6" id="KW-0645">Protease</keyword>
<protein>
    <recommendedName>
        <fullName evidence="6">Metalloendopeptidase</fullName>
        <ecNumber evidence="6">3.4.24.-</ecNumber>
    </recommendedName>
</protein>
<evidence type="ECO:0000313" key="10">
    <source>
        <dbReference type="Proteomes" id="UP000887563"/>
    </source>
</evidence>
<accession>A0A914LFE8</accession>
<evidence type="ECO:0000256" key="6">
    <source>
        <dbReference type="RuleBase" id="RU361183"/>
    </source>
</evidence>
<dbReference type="InterPro" id="IPR003582">
    <property type="entry name" value="ShKT_dom"/>
</dbReference>
<feature type="compositionally biased region" description="Basic and acidic residues" evidence="7">
    <location>
        <begin position="1"/>
        <end position="12"/>
    </location>
</feature>
<keyword evidence="5 6" id="KW-0862">Zinc</keyword>
<comment type="caution">
    <text evidence="4">Lacks conserved residue(s) required for the propagation of feature annotation.</text>
</comment>
<evidence type="ECO:0000313" key="11">
    <source>
        <dbReference type="WBParaSite" id="Minc3s00480g13043"/>
    </source>
</evidence>
<feature type="compositionally biased region" description="Gly residues" evidence="7">
    <location>
        <begin position="13"/>
        <end position="28"/>
    </location>
</feature>
<feature type="active site" evidence="5">
    <location>
        <position position="434"/>
    </location>
</feature>
<dbReference type="AlphaFoldDB" id="A0A914LFE8"/>
<keyword evidence="5 6" id="KW-0482">Metalloprotease</keyword>
<dbReference type="PROSITE" id="PS51670">
    <property type="entry name" value="SHKT"/>
    <property type="match status" value="1"/>
</dbReference>
<name>A0A914LFE8_MELIC</name>
<feature type="region of interest" description="Disordered" evidence="7">
    <location>
        <begin position="149"/>
        <end position="201"/>
    </location>
</feature>
<dbReference type="PANTHER" id="PTHR10127:SF802">
    <property type="entry name" value="ZINC METALLOPROTEINASE NAS-10"/>
    <property type="match status" value="1"/>
</dbReference>
<sequence length="589" mass="65323">MDGKGNEDKGGGKNDNGGGEENNEGGIGNNEVVKGDNGGGEENKGVVEEGIEGGEVEIEGGKGNKGGGNGNKGGGKEDKGGGNGNGNKGGGNGKGKQKKLINGIDADYYAPDDADGYSPAAKRRIMRYCTEYQNDPECKPEWIITEGEIPEAPYGPGKGKGKGKKFPKFKKHAKKPPKKHKIKDPTEGLPNKYKKKLPPGKVKKMKKEHIDALRKNCPGNSCKEDKDEHRHSRATLADYDVALLKLAYPDKSLEEIDEYVETKMQRVYELKEIIYEKLGVHDFSKPADNGLYGHNLLTLEQAEAYIAQLNSSLEYSYAIPDENNKRRKRAGNLLYFKTSPTRKWPIGTPIPYDTRQRNYIRTCINEITSKTCVRFTETNLDATSERPPNISSIYFVRYPTTAYCGLSYIGVYTPSNPIYLSFLCNDMAGVACHEVMHALGVEHEHIRPDRDDSITVLWDNIDAQFLDYYVPADGSTYSSYGIPYKCDSIMHYSYKIGARDYGLHTMTCKVDPDINDPLMGQRKGLTQADVDAINKLYCYPEECTDNSNFCGAWATQGLCYCPSSGKPNCYMVQNCPNSCNFCTCTQYED</sequence>
<dbReference type="PROSITE" id="PS51864">
    <property type="entry name" value="ASTACIN"/>
    <property type="match status" value="1"/>
</dbReference>
<dbReference type="Proteomes" id="UP000887563">
    <property type="component" value="Unplaced"/>
</dbReference>
<keyword evidence="5 6" id="KW-0479">Metal-binding</keyword>
<dbReference type="InterPro" id="IPR001506">
    <property type="entry name" value="Peptidase_M12A"/>
</dbReference>
<reference evidence="11" key="1">
    <citation type="submission" date="2022-11" db="UniProtKB">
        <authorList>
            <consortium name="WormBaseParasite"/>
        </authorList>
    </citation>
    <scope>IDENTIFICATION</scope>
</reference>
<dbReference type="GO" id="GO:0004222">
    <property type="term" value="F:metalloendopeptidase activity"/>
    <property type="evidence" value="ECO:0007669"/>
    <property type="project" value="UniProtKB-UniRule"/>
</dbReference>
<evidence type="ECO:0000259" key="8">
    <source>
        <dbReference type="PROSITE" id="PS51670"/>
    </source>
</evidence>
<feature type="compositionally biased region" description="Acidic residues" evidence="7">
    <location>
        <begin position="49"/>
        <end position="58"/>
    </location>
</feature>
<keyword evidence="3" id="KW-1015">Disulfide bond</keyword>
<feature type="compositionally biased region" description="Gly residues" evidence="7">
    <location>
        <begin position="61"/>
        <end position="73"/>
    </location>
</feature>
<dbReference type="SUPFAM" id="SSF55486">
    <property type="entry name" value="Metalloproteases ('zincins'), catalytic domain"/>
    <property type="match status" value="1"/>
</dbReference>
<dbReference type="InterPro" id="IPR006026">
    <property type="entry name" value="Peptidase_Metallo"/>
</dbReference>
<feature type="binding site" evidence="5">
    <location>
        <position position="437"/>
    </location>
    <ligand>
        <name>Zn(2+)</name>
        <dbReference type="ChEBI" id="CHEBI:29105"/>
        <note>catalytic</note>
    </ligand>
</feature>
<feature type="domain" description="Peptidase M12A" evidence="9">
    <location>
        <begin position="332"/>
        <end position="539"/>
    </location>
</feature>
<dbReference type="PANTHER" id="PTHR10127">
    <property type="entry name" value="DISCOIDIN, CUB, EGF, LAMININ , AND ZINC METALLOPROTEASE DOMAIN CONTAINING"/>
    <property type="match status" value="1"/>
</dbReference>
<feature type="compositionally biased region" description="Basic residues" evidence="7">
    <location>
        <begin position="192"/>
        <end position="201"/>
    </location>
</feature>
<proteinExistence type="predicted"/>
<keyword evidence="5 6" id="KW-0378">Hydrolase</keyword>
<evidence type="ECO:0000256" key="5">
    <source>
        <dbReference type="PROSITE-ProRule" id="PRU01211"/>
    </source>
</evidence>
<comment type="cofactor">
    <cofactor evidence="5 6">
        <name>Zn(2+)</name>
        <dbReference type="ChEBI" id="CHEBI:29105"/>
    </cofactor>
    <text evidence="5 6">Binds 1 zinc ion per subunit.</text>
</comment>
<feature type="binding site" evidence="5">
    <location>
        <position position="443"/>
    </location>
    <ligand>
        <name>Zn(2+)</name>
        <dbReference type="ChEBI" id="CHEBI:29105"/>
        <note>catalytic</note>
    </ligand>
</feature>
<organism evidence="10 11">
    <name type="scientific">Meloidogyne incognita</name>
    <name type="common">Southern root-knot nematode worm</name>
    <name type="synonym">Oxyuris incognita</name>
    <dbReference type="NCBI Taxonomy" id="6306"/>
    <lineage>
        <taxon>Eukaryota</taxon>
        <taxon>Metazoa</taxon>
        <taxon>Ecdysozoa</taxon>
        <taxon>Nematoda</taxon>
        <taxon>Chromadorea</taxon>
        <taxon>Rhabditida</taxon>
        <taxon>Tylenchina</taxon>
        <taxon>Tylenchomorpha</taxon>
        <taxon>Tylenchoidea</taxon>
        <taxon>Meloidogynidae</taxon>
        <taxon>Meloidogyninae</taxon>
        <taxon>Meloidogyne</taxon>
        <taxon>Meloidogyne incognita group</taxon>
    </lineage>
</organism>
<evidence type="ECO:0000256" key="2">
    <source>
        <dbReference type="ARBA" id="ARBA00023145"/>
    </source>
</evidence>
<keyword evidence="10" id="KW-1185">Reference proteome</keyword>
<dbReference type="Pfam" id="PF01400">
    <property type="entry name" value="Astacin"/>
    <property type="match status" value="1"/>
</dbReference>
<evidence type="ECO:0000259" key="9">
    <source>
        <dbReference type="PROSITE" id="PS51864"/>
    </source>
</evidence>
<keyword evidence="2" id="KW-0865">Zymogen</keyword>
<dbReference type="Gene3D" id="3.40.390.10">
    <property type="entry name" value="Collagenase (Catalytic Domain)"/>
    <property type="match status" value="1"/>
</dbReference>
<dbReference type="EC" id="3.4.24.-" evidence="6"/>
<evidence type="ECO:0000256" key="1">
    <source>
        <dbReference type="ARBA" id="ARBA00002657"/>
    </source>
</evidence>
<feature type="region of interest" description="Disordered" evidence="7">
    <location>
        <begin position="1"/>
        <end position="98"/>
    </location>
</feature>
<feature type="compositionally biased region" description="Basic residues" evidence="7">
    <location>
        <begin position="159"/>
        <end position="182"/>
    </location>
</feature>
<dbReference type="SMART" id="SM00235">
    <property type="entry name" value="ZnMc"/>
    <property type="match status" value="1"/>
</dbReference>
<dbReference type="GO" id="GO:0008270">
    <property type="term" value="F:zinc ion binding"/>
    <property type="evidence" value="ECO:0007669"/>
    <property type="project" value="UniProtKB-UniRule"/>
</dbReference>
<dbReference type="InterPro" id="IPR024079">
    <property type="entry name" value="MetalloPept_cat_dom_sf"/>
</dbReference>
<dbReference type="PRINTS" id="PR00480">
    <property type="entry name" value="ASTACIN"/>
</dbReference>
<dbReference type="SMART" id="SM00254">
    <property type="entry name" value="ShKT"/>
    <property type="match status" value="1"/>
</dbReference>
<dbReference type="WBParaSite" id="Minc3s00480g13043">
    <property type="protein sequence ID" value="Minc3s00480g13043"/>
    <property type="gene ID" value="Minc3s00480g13043"/>
</dbReference>
<comment type="function">
    <text evidence="1">Metalloprotease.</text>
</comment>
<evidence type="ECO:0000256" key="3">
    <source>
        <dbReference type="ARBA" id="ARBA00023157"/>
    </source>
</evidence>
<evidence type="ECO:0000256" key="7">
    <source>
        <dbReference type="SAM" id="MobiDB-lite"/>
    </source>
</evidence>
<feature type="domain" description="ShKT" evidence="8">
    <location>
        <begin position="543"/>
        <end position="582"/>
    </location>
</feature>